<dbReference type="EMBL" id="UFEU01000001">
    <property type="protein sequence ID" value="SSK16995.1"/>
    <property type="molecule type" value="Genomic_DNA"/>
</dbReference>
<dbReference type="EC" id="2.7.1.-" evidence="7"/>
<evidence type="ECO:0000313" key="6">
    <source>
        <dbReference type="EMBL" id="MSS31080.1"/>
    </source>
</evidence>
<evidence type="ECO:0000313" key="9">
    <source>
        <dbReference type="Proteomes" id="UP000252603"/>
    </source>
</evidence>
<dbReference type="Pfam" id="PF02782">
    <property type="entry name" value="FGGY_C"/>
    <property type="match status" value="1"/>
</dbReference>
<dbReference type="InterPro" id="IPR000577">
    <property type="entry name" value="Carb_kinase_FGGY"/>
</dbReference>
<proteinExistence type="inferred from homology"/>
<dbReference type="EMBL" id="VINI01000006">
    <property type="protein sequence ID" value="MSS31080.1"/>
    <property type="molecule type" value="Genomic_DNA"/>
</dbReference>
<dbReference type="Proteomes" id="UP000252603">
    <property type="component" value="Unassembled WGS sequence"/>
</dbReference>
<keyword evidence="2 7" id="KW-0808">Transferase</keyword>
<dbReference type="CDD" id="cd07802">
    <property type="entry name" value="ASKHA_NBD_FGGY_EcLyxK-like"/>
    <property type="match status" value="1"/>
</dbReference>
<evidence type="ECO:0000313" key="11">
    <source>
        <dbReference type="Proteomes" id="UP000468995"/>
    </source>
</evidence>
<evidence type="ECO:0000256" key="3">
    <source>
        <dbReference type="ARBA" id="ARBA00022777"/>
    </source>
</evidence>
<reference evidence="8 10" key="1">
    <citation type="submission" date="2018-06" db="EMBL/GenBank/DDBJ databases">
        <authorList>
            <consortium name="Pathogen Informatics"/>
            <person name="Doyle S."/>
        </authorList>
    </citation>
    <scope>NUCLEOTIDE SEQUENCE [LARGE SCALE GENOMIC DNA]</scope>
    <source>
        <strain evidence="8 10">NCTC11679</strain>
    </source>
</reference>
<dbReference type="Proteomes" id="UP000468995">
    <property type="component" value="Unassembled WGS sequence"/>
</dbReference>
<dbReference type="Pfam" id="PF00370">
    <property type="entry name" value="FGGY_N"/>
    <property type="match status" value="1"/>
</dbReference>
<dbReference type="RefSeq" id="WP_012737637.1">
    <property type="nucleotide sequence ID" value="NZ_AP025246.1"/>
</dbReference>
<dbReference type="PANTHER" id="PTHR43095">
    <property type="entry name" value="SUGAR KINASE"/>
    <property type="match status" value="1"/>
</dbReference>
<accession>A0A098C6S1</accession>
<dbReference type="EMBL" id="UGMG01000001">
    <property type="protein sequence ID" value="STV67913.1"/>
    <property type="molecule type" value="Genomic_DNA"/>
</dbReference>
<dbReference type="Proteomes" id="UP000255239">
    <property type="component" value="Unassembled WGS sequence"/>
</dbReference>
<dbReference type="PIRSF" id="PIRSF000538">
    <property type="entry name" value="GlpK"/>
    <property type="match status" value="1"/>
</dbReference>
<reference evidence="7 9" key="2">
    <citation type="submission" date="2018-07" db="EMBL/GenBank/DDBJ databases">
        <authorList>
            <consortium name="Pathogen Informatics"/>
        </authorList>
    </citation>
    <scope>NUCLEOTIDE SEQUENCE [LARGE SCALE GENOMIC DNA]</scope>
    <source>
        <strain evidence="7 9">4300STDY6470422</strain>
    </source>
</reference>
<protein>
    <submittedName>
        <fullName evidence="6">Carbohydrate kinase</fullName>
    </submittedName>
    <submittedName>
        <fullName evidence="7">D-3-phosphoglycerate dehydrogenase</fullName>
        <ecNumber evidence="7">2.7.1.-</ecNumber>
    </submittedName>
</protein>
<dbReference type="PANTHER" id="PTHR43095:SF3">
    <property type="entry name" value="L-XYLULOSE_3-KETO-L-GULONATE KINASE"/>
    <property type="match status" value="1"/>
</dbReference>
<dbReference type="Gene3D" id="3.30.420.40">
    <property type="match status" value="2"/>
</dbReference>
<evidence type="ECO:0000256" key="2">
    <source>
        <dbReference type="ARBA" id="ARBA00022679"/>
    </source>
</evidence>
<feature type="domain" description="Carbohydrate kinase FGGY C-terminal" evidence="5">
    <location>
        <begin position="259"/>
        <end position="439"/>
    </location>
</feature>
<dbReference type="GO" id="GO:0016301">
    <property type="term" value="F:kinase activity"/>
    <property type="evidence" value="ECO:0007669"/>
    <property type="project" value="UniProtKB-KW"/>
</dbReference>
<evidence type="ECO:0000259" key="4">
    <source>
        <dbReference type="Pfam" id="PF00370"/>
    </source>
</evidence>
<evidence type="ECO:0000256" key="1">
    <source>
        <dbReference type="ARBA" id="ARBA00009156"/>
    </source>
</evidence>
<reference evidence="6 11" key="3">
    <citation type="submission" date="2019-07" db="EMBL/GenBank/DDBJ databases">
        <title>Genome sequence of OXA-232-producing Klebsiella pneumoniae ST23 from septicemic neonate.</title>
        <authorList>
            <person name="Mukherjee S."/>
            <person name="Naha S."/>
            <person name="Bhadury P."/>
            <person name="Basu S."/>
        </authorList>
    </citation>
    <scope>NUCLEOTIDE SEQUENCE [LARGE SCALE GENOMIC DNA]</scope>
    <source>
        <strain evidence="6 11">EN5275</strain>
    </source>
</reference>
<dbReference type="InterPro" id="IPR018485">
    <property type="entry name" value="FGGY_C"/>
</dbReference>
<dbReference type="InterPro" id="IPR043129">
    <property type="entry name" value="ATPase_NBD"/>
</dbReference>
<keyword evidence="3 6" id="KW-0418">Kinase</keyword>
<dbReference type="SUPFAM" id="SSF53067">
    <property type="entry name" value="Actin-like ATPase domain"/>
    <property type="match status" value="2"/>
</dbReference>
<dbReference type="InterPro" id="IPR018484">
    <property type="entry name" value="FGGY_N"/>
</dbReference>
<comment type="similarity">
    <text evidence="1">Belongs to the FGGY kinase family.</text>
</comment>
<dbReference type="AlphaFoldDB" id="A0A098C6S1"/>
<evidence type="ECO:0000313" key="8">
    <source>
        <dbReference type="EMBL" id="STV67913.1"/>
    </source>
</evidence>
<evidence type="ECO:0000313" key="7">
    <source>
        <dbReference type="EMBL" id="SSK16995.1"/>
    </source>
</evidence>
<feature type="domain" description="Carbohydrate kinase FGGY N-terminal" evidence="4">
    <location>
        <begin position="4"/>
        <end position="249"/>
    </location>
</feature>
<gene>
    <name evidence="7" type="primary">lyx_1</name>
    <name evidence="8" type="synonym">lyx</name>
    <name evidence="6" type="ORF">FME62_09830</name>
    <name evidence="8" type="ORF">NCTC11679_04035</name>
    <name evidence="7" type="ORF">SAMEA4364603_00503</name>
</gene>
<dbReference type="InterPro" id="IPR050406">
    <property type="entry name" value="FGGY_Carb_Kinase"/>
</dbReference>
<sequence length="498" mass="53583">MDFYLGIDIGTSRVKAVLFDQHFTACASAAENTSPRLSANGYAEQDMTQLWHSVLAILRQIARHPALQAGRLRAIGLAGQGEGVWLSDEQGEPVGPGILWSDTRSHELMSDLLRRPGFDRRYFADTGTHLQPCNTSLQLYWLKQYQPARLAAARYLFFAKDWIRFRLTGVAALELTDASSSLLNQQTGSWSSVVMNEMGLNELLPLFPPLLAPDALAGTLSDAVAALTGLPAATPVAAGALDVCSAALGCGAVNEGDIYTILGTTCCTGIVCRGPQTVNEATRFVTHTEAGQVISLFPMQAGTPNIDWLQQHISLDADLGRLEQAIAAVEPGSGGVFWQPYLNGERAPFYSPDARAGFFGISPHTTRAELQRAVFEGLAFAIVDALQGYPQGGELYLTGGGAASATWLQIIADCTGRTVVSSAFNELSARGAAILAARSVAALAETPPLAQTRYQPRPQAHARYAALYPVYRLLREQMLPVWQARQAALQPLSQDLQP</sequence>
<organism evidence="7 9">
    <name type="scientific">Klebsiella pneumoniae</name>
    <dbReference type="NCBI Taxonomy" id="573"/>
    <lineage>
        <taxon>Bacteria</taxon>
        <taxon>Pseudomonadati</taxon>
        <taxon>Pseudomonadota</taxon>
        <taxon>Gammaproteobacteria</taxon>
        <taxon>Enterobacterales</taxon>
        <taxon>Enterobacteriaceae</taxon>
        <taxon>Klebsiella/Raoultella group</taxon>
        <taxon>Klebsiella</taxon>
        <taxon>Klebsiella pneumoniae complex</taxon>
    </lineage>
</organism>
<evidence type="ECO:0000313" key="10">
    <source>
        <dbReference type="Proteomes" id="UP000255239"/>
    </source>
</evidence>
<evidence type="ECO:0000259" key="5">
    <source>
        <dbReference type="Pfam" id="PF02782"/>
    </source>
</evidence>
<name>A0A098C6S1_KLEPN</name>
<dbReference type="GO" id="GO:0005975">
    <property type="term" value="P:carbohydrate metabolic process"/>
    <property type="evidence" value="ECO:0007669"/>
    <property type="project" value="InterPro"/>
</dbReference>